<comment type="caution">
    <text evidence="1">The sequence shown here is derived from an EMBL/GenBank/DDBJ whole genome shotgun (WGS) entry which is preliminary data.</text>
</comment>
<protein>
    <submittedName>
        <fullName evidence="1">Uncharacterized protein</fullName>
    </submittedName>
</protein>
<evidence type="ECO:0000313" key="2">
    <source>
        <dbReference type="Proteomes" id="UP000004848"/>
    </source>
</evidence>
<dbReference type="EMBL" id="AAUW01000018">
    <property type="protein sequence ID" value="EAV41846.1"/>
    <property type="molecule type" value="Genomic_DNA"/>
</dbReference>
<dbReference type="RefSeq" id="WP_006938102.1">
    <property type="nucleotide sequence ID" value="NZ_AAUW01000018.1"/>
</dbReference>
<organism evidence="1 2">
    <name type="scientific">Roseibium aggregatum (strain ATCC 25650 / DSM 13394 / JCM 20685 / NBRC 16684 / NCIMB 2208 / IAM 12614 / B1)</name>
    <name type="common">Stappia aggregata</name>
    <dbReference type="NCBI Taxonomy" id="384765"/>
    <lineage>
        <taxon>Bacteria</taxon>
        <taxon>Pseudomonadati</taxon>
        <taxon>Pseudomonadota</taxon>
        <taxon>Alphaproteobacteria</taxon>
        <taxon>Hyphomicrobiales</taxon>
        <taxon>Stappiaceae</taxon>
        <taxon>Roseibium</taxon>
    </lineage>
</organism>
<reference evidence="1 2" key="1">
    <citation type="submission" date="2006-05" db="EMBL/GenBank/DDBJ databases">
        <authorList>
            <person name="King G."/>
            <person name="Ferriera S."/>
            <person name="Johnson J."/>
            <person name="Kravitz S."/>
            <person name="Beeson K."/>
            <person name="Sutton G."/>
            <person name="Rogers Y.-H."/>
            <person name="Friedman R."/>
            <person name="Frazier M."/>
            <person name="Venter J.C."/>
        </authorList>
    </citation>
    <scope>NUCLEOTIDE SEQUENCE [LARGE SCALE GENOMIC DNA]</scope>
    <source>
        <strain evidence="2">ATCC 25650 / DSM 13394 / JCM 20685 / NBRC 16684 / NCIMB 2208 / IAM 12614 / B1</strain>
    </source>
</reference>
<sequence>MARVSAKSSKIREVGLPLAALAIWLLCLLAPLHMAAGALRGLADAGVQITTSWSICTTLATGKNDPDNSVPNCAVQSLAKMGLALPAVPASIAVALRQIGRIDVSVRDRSVHRLQAFRPNQPRAPPFRLA</sequence>
<gene>
    <name evidence="1" type="ORF">SIAM614_31276</name>
</gene>
<dbReference type="GeneID" id="68848690"/>
<accession>A0NZG7</accession>
<proteinExistence type="predicted"/>
<dbReference type="AlphaFoldDB" id="A0NZG7"/>
<name>A0NZG7_ROSAI</name>
<dbReference type="Proteomes" id="UP000004848">
    <property type="component" value="Unassembled WGS sequence"/>
</dbReference>
<evidence type="ECO:0000313" key="1">
    <source>
        <dbReference type="EMBL" id="EAV41846.1"/>
    </source>
</evidence>